<dbReference type="CDD" id="cd05269">
    <property type="entry name" value="TMR_SDR_a"/>
    <property type="match status" value="1"/>
</dbReference>
<dbReference type="Pfam" id="PF05368">
    <property type="entry name" value="NmrA"/>
    <property type="match status" value="1"/>
</dbReference>
<dbReference type="Gene3D" id="3.90.25.10">
    <property type="entry name" value="UDP-galactose 4-epimerase, domain 1"/>
    <property type="match status" value="1"/>
</dbReference>
<accession>A0ABV5RTJ8</accession>
<gene>
    <name evidence="2" type="ORF">ACFFSA_06665</name>
</gene>
<name>A0ABV5RTJ8_9ACTN</name>
<dbReference type="PANTHER" id="PTHR43162:SF1">
    <property type="entry name" value="PRESTALK A DIFFERENTIATION PROTEIN A"/>
    <property type="match status" value="1"/>
</dbReference>
<dbReference type="InterPro" id="IPR036291">
    <property type="entry name" value="NAD(P)-bd_dom_sf"/>
</dbReference>
<dbReference type="PANTHER" id="PTHR43162">
    <property type="match status" value="1"/>
</dbReference>
<protein>
    <submittedName>
        <fullName evidence="2">SDR family oxidoreductase</fullName>
        <ecNumber evidence="2">1.6.5.2</ecNumber>
    </submittedName>
</protein>
<feature type="domain" description="NmrA-like" evidence="1">
    <location>
        <begin position="7"/>
        <end position="239"/>
    </location>
</feature>
<evidence type="ECO:0000313" key="3">
    <source>
        <dbReference type="Proteomes" id="UP001589532"/>
    </source>
</evidence>
<dbReference type="Proteomes" id="UP001589532">
    <property type="component" value="Unassembled WGS sequence"/>
</dbReference>
<sequence>MDQEDRPVLVTGATGSTGRAVLEALAGRGKPVRAMVRREADRERLPVGVQAVVADFDDAVSVAAALRGAGRAYLVTPSAERAEAQQRRFADLAAEAGVEHVVVLSQLAADKDSPVRFLRYHAMVEEHVRSLGIGYTFLRPNLFFQGLLAFAGLVSAQGRFYAPIGDAKVSAIDVRDIGAVAAAALTEAGHEGATYTLTGPAAITHHDIAAALASALGRDVTFAEVPPDVFADSLSGMMPPWQIDGLLEDYAHYGRGEAAEVTATVADITGKPSRSIGQFARDYAAAFSS</sequence>
<dbReference type="RefSeq" id="WP_344987530.1">
    <property type="nucleotide sequence ID" value="NZ_BAAAXV010000001.1"/>
</dbReference>
<reference evidence="2 3" key="1">
    <citation type="submission" date="2024-09" db="EMBL/GenBank/DDBJ databases">
        <authorList>
            <person name="Sun Q."/>
            <person name="Mori K."/>
        </authorList>
    </citation>
    <scope>NUCLEOTIDE SEQUENCE [LARGE SCALE GENOMIC DNA]</scope>
    <source>
        <strain evidence="2 3">JCM 3143</strain>
    </source>
</reference>
<dbReference type="EMBL" id="JBHMBW010000003">
    <property type="protein sequence ID" value="MFB9622756.1"/>
    <property type="molecule type" value="Genomic_DNA"/>
</dbReference>
<evidence type="ECO:0000313" key="2">
    <source>
        <dbReference type="EMBL" id="MFB9622756.1"/>
    </source>
</evidence>
<organism evidence="2 3">
    <name type="scientific">Nonomuraea helvata</name>
    <dbReference type="NCBI Taxonomy" id="37484"/>
    <lineage>
        <taxon>Bacteria</taxon>
        <taxon>Bacillati</taxon>
        <taxon>Actinomycetota</taxon>
        <taxon>Actinomycetes</taxon>
        <taxon>Streptosporangiales</taxon>
        <taxon>Streptosporangiaceae</taxon>
        <taxon>Nonomuraea</taxon>
    </lineage>
</organism>
<dbReference type="EC" id="1.6.5.2" evidence="2"/>
<dbReference type="GO" id="GO:0003955">
    <property type="term" value="F:NAD(P)H dehydrogenase (quinone) activity"/>
    <property type="evidence" value="ECO:0007669"/>
    <property type="project" value="UniProtKB-EC"/>
</dbReference>
<comment type="caution">
    <text evidence="2">The sequence shown here is derived from an EMBL/GenBank/DDBJ whole genome shotgun (WGS) entry which is preliminary data.</text>
</comment>
<keyword evidence="3" id="KW-1185">Reference proteome</keyword>
<evidence type="ECO:0000259" key="1">
    <source>
        <dbReference type="Pfam" id="PF05368"/>
    </source>
</evidence>
<keyword evidence="2" id="KW-0560">Oxidoreductase</keyword>
<proteinExistence type="predicted"/>
<dbReference type="SUPFAM" id="SSF51735">
    <property type="entry name" value="NAD(P)-binding Rossmann-fold domains"/>
    <property type="match status" value="1"/>
</dbReference>
<dbReference type="InterPro" id="IPR008030">
    <property type="entry name" value="NmrA-like"/>
</dbReference>
<dbReference type="InterPro" id="IPR051604">
    <property type="entry name" value="Ergot_Alk_Oxidoreductase"/>
</dbReference>
<dbReference type="Gene3D" id="3.40.50.720">
    <property type="entry name" value="NAD(P)-binding Rossmann-like Domain"/>
    <property type="match status" value="1"/>
</dbReference>